<evidence type="ECO:0000313" key="9">
    <source>
        <dbReference type="EMBL" id="MET3600920.1"/>
    </source>
</evidence>
<keyword evidence="4" id="KW-0598">Phosphotransferase system</keyword>
<accession>A0ABV2IDC5</accession>
<dbReference type="Pfam" id="PF00367">
    <property type="entry name" value="PTS_EIIB"/>
    <property type="match status" value="1"/>
</dbReference>
<organism evidence="9 10">
    <name type="scientific">Martelella mangrovi</name>
    <dbReference type="NCBI Taxonomy" id="1397477"/>
    <lineage>
        <taxon>Bacteria</taxon>
        <taxon>Pseudomonadati</taxon>
        <taxon>Pseudomonadota</taxon>
        <taxon>Alphaproteobacteria</taxon>
        <taxon>Hyphomicrobiales</taxon>
        <taxon>Aurantimonadaceae</taxon>
        <taxon>Martelella</taxon>
    </lineage>
</organism>
<keyword evidence="10" id="KW-1185">Reference proteome</keyword>
<evidence type="ECO:0000256" key="1">
    <source>
        <dbReference type="ARBA" id="ARBA00022448"/>
    </source>
</evidence>
<evidence type="ECO:0000256" key="6">
    <source>
        <dbReference type="PROSITE-ProRule" id="PRU00421"/>
    </source>
</evidence>
<keyword evidence="1" id="KW-0813">Transport</keyword>
<keyword evidence="5" id="KW-0418">Kinase</keyword>
<proteinExistence type="predicted"/>
<evidence type="ECO:0000256" key="5">
    <source>
        <dbReference type="ARBA" id="ARBA00022777"/>
    </source>
</evidence>
<dbReference type="InterPro" id="IPR018113">
    <property type="entry name" value="PTrfase_EIIB_Cys"/>
</dbReference>
<feature type="domain" description="PTS EIIB type-1" evidence="8">
    <location>
        <begin position="6"/>
        <end position="88"/>
    </location>
</feature>
<keyword evidence="3" id="KW-0808">Transferase</keyword>
<dbReference type="RefSeq" id="WP_354434789.1">
    <property type="nucleotide sequence ID" value="NZ_JBEPLY010000010.1"/>
</dbReference>
<dbReference type="InterPro" id="IPR036878">
    <property type="entry name" value="Glu_permease_IIB"/>
</dbReference>
<evidence type="ECO:0000256" key="4">
    <source>
        <dbReference type="ARBA" id="ARBA00022683"/>
    </source>
</evidence>
<evidence type="ECO:0000256" key="7">
    <source>
        <dbReference type="SAM" id="MobiDB-lite"/>
    </source>
</evidence>
<sequence length="135" mass="14154">MNDTIGKSSQKIVALIGGPANVESVTHCATRLRFNLKDDSKADRPALLDVDPVLSVVESAGQFQLVIGPQVPDVHDAVLAALSGMQEPAPAPEDPAPQNPPPARDAAATGQPGFKKRTLSLIRGFLKPGAEADRE</sequence>
<keyword evidence="2" id="KW-0762">Sugar transport</keyword>
<evidence type="ECO:0000256" key="3">
    <source>
        <dbReference type="ARBA" id="ARBA00022679"/>
    </source>
</evidence>
<reference evidence="9 10" key="1">
    <citation type="submission" date="2024-06" db="EMBL/GenBank/DDBJ databases">
        <title>Genomic Encyclopedia of Type Strains, Phase IV (KMG-IV): sequencing the most valuable type-strain genomes for metagenomic binning, comparative biology and taxonomic classification.</title>
        <authorList>
            <person name="Goeker M."/>
        </authorList>
    </citation>
    <scope>NUCLEOTIDE SEQUENCE [LARGE SCALE GENOMIC DNA]</scope>
    <source>
        <strain evidence="9 10">DSM 28102</strain>
    </source>
</reference>
<evidence type="ECO:0000259" key="8">
    <source>
        <dbReference type="PROSITE" id="PS51098"/>
    </source>
</evidence>
<dbReference type="SUPFAM" id="SSF55604">
    <property type="entry name" value="Glucose permease domain IIB"/>
    <property type="match status" value="1"/>
</dbReference>
<evidence type="ECO:0000256" key="2">
    <source>
        <dbReference type="ARBA" id="ARBA00022597"/>
    </source>
</evidence>
<dbReference type="Proteomes" id="UP001549164">
    <property type="component" value="Unassembled WGS sequence"/>
</dbReference>
<dbReference type="PANTHER" id="PTHR30175:SF1">
    <property type="entry name" value="PTS SYSTEM ARBUTIN-, CELLOBIOSE-, AND SALICIN-SPECIFIC EIIBC COMPONENT-RELATED"/>
    <property type="match status" value="1"/>
</dbReference>
<dbReference type="InterPro" id="IPR050558">
    <property type="entry name" value="PTS_Sugar-Specific_Components"/>
</dbReference>
<feature type="compositionally biased region" description="Pro residues" evidence="7">
    <location>
        <begin position="89"/>
        <end position="103"/>
    </location>
</feature>
<gene>
    <name evidence="9" type="ORF">ABID12_002871</name>
</gene>
<comment type="caution">
    <text evidence="9">The sequence shown here is derived from an EMBL/GenBank/DDBJ whole genome shotgun (WGS) entry which is preliminary data.</text>
</comment>
<dbReference type="EMBL" id="JBEPLY010000010">
    <property type="protein sequence ID" value="MET3600920.1"/>
    <property type="molecule type" value="Genomic_DNA"/>
</dbReference>
<feature type="region of interest" description="Disordered" evidence="7">
    <location>
        <begin position="83"/>
        <end position="114"/>
    </location>
</feature>
<name>A0ABV2IDC5_9HYPH</name>
<evidence type="ECO:0000313" key="10">
    <source>
        <dbReference type="Proteomes" id="UP001549164"/>
    </source>
</evidence>
<dbReference type="PANTHER" id="PTHR30175">
    <property type="entry name" value="PHOSPHOTRANSFERASE SYSTEM TRANSPORT PROTEIN"/>
    <property type="match status" value="1"/>
</dbReference>
<dbReference type="CDD" id="cd00212">
    <property type="entry name" value="PTS_IIB_glc"/>
    <property type="match status" value="1"/>
</dbReference>
<dbReference type="PROSITE" id="PS01035">
    <property type="entry name" value="PTS_EIIB_TYPE_1_CYS"/>
    <property type="match status" value="1"/>
</dbReference>
<dbReference type="PROSITE" id="PS51098">
    <property type="entry name" value="PTS_EIIB_TYPE_1"/>
    <property type="match status" value="1"/>
</dbReference>
<protein>
    <submittedName>
        <fullName evidence="9">Phosphotransferase system IIB component</fullName>
    </submittedName>
</protein>
<dbReference type="InterPro" id="IPR001996">
    <property type="entry name" value="PTS_IIB_1"/>
</dbReference>
<feature type="active site" description="Phosphocysteine intermediate; for EIIB activity" evidence="6">
    <location>
        <position position="28"/>
    </location>
</feature>
<dbReference type="Gene3D" id="3.30.1360.60">
    <property type="entry name" value="Glucose permease domain IIB"/>
    <property type="match status" value="1"/>
</dbReference>